<keyword evidence="3" id="KW-1185">Reference proteome</keyword>
<feature type="transmembrane region" description="Helical" evidence="1">
    <location>
        <begin position="88"/>
        <end position="104"/>
    </location>
</feature>
<dbReference type="EMBL" id="JAMQJY010000001">
    <property type="protein sequence ID" value="MCM2675590.1"/>
    <property type="molecule type" value="Genomic_DNA"/>
</dbReference>
<name>A0ABT0XI53_9BACI</name>
<evidence type="ECO:0000313" key="3">
    <source>
        <dbReference type="Proteomes" id="UP001203665"/>
    </source>
</evidence>
<evidence type="ECO:0000256" key="1">
    <source>
        <dbReference type="SAM" id="Phobius"/>
    </source>
</evidence>
<proteinExistence type="predicted"/>
<keyword evidence="1" id="KW-0472">Membrane</keyword>
<dbReference type="Proteomes" id="UP001203665">
    <property type="component" value="Unassembled WGS sequence"/>
</dbReference>
<feature type="transmembrane region" description="Helical" evidence="1">
    <location>
        <begin position="48"/>
        <end position="68"/>
    </location>
</feature>
<reference evidence="2" key="1">
    <citation type="submission" date="2022-06" db="EMBL/GenBank/DDBJ databases">
        <title>Alkalicoccobacillus porphyridii sp. nov., isolated from a marine red alga, Porphyridium purpureum and reclassification of Shouchella plakortidis and Shouchella gibsonii as Alkalicoccobacillus plakortidis comb. nov. and Alkalicoccobacillus gibsonii comb. nov.</title>
        <authorList>
            <person name="Kim K.H."/>
            <person name="Lee J.K."/>
            <person name="Han D.M."/>
            <person name="Baek J.H."/>
            <person name="Jeon C.O."/>
        </authorList>
    </citation>
    <scope>NUCLEOTIDE SEQUENCE</scope>
    <source>
        <strain evidence="2">DSM 19153</strain>
    </source>
</reference>
<sequence length="193" mass="22610">MTKTYRAGLYISSFFPLYLLLILDNFQIFISWSSFKDILKFNNLAESLFWSSIFFLIVISIFSVLIIIKRKPNIKEKFSEITGTEDNLLSYVVTYLVPLLSIDINSPNSLLVNAGLFFLLGFIYVKNNLVYLNPLFLFFGYNIYKCETGRTIISNLSLYELRKNKDKEIWCRELGDNLFIVKKEQNTRKQKTV</sequence>
<feature type="transmembrane region" description="Helical" evidence="1">
    <location>
        <begin position="7"/>
        <end position="28"/>
    </location>
</feature>
<organism evidence="2 3">
    <name type="scientific">Alkalicoccobacillus plakortidis</name>
    <dbReference type="NCBI Taxonomy" id="444060"/>
    <lineage>
        <taxon>Bacteria</taxon>
        <taxon>Bacillati</taxon>
        <taxon>Bacillota</taxon>
        <taxon>Bacilli</taxon>
        <taxon>Bacillales</taxon>
        <taxon>Bacillaceae</taxon>
        <taxon>Alkalicoccobacillus</taxon>
    </lineage>
</organism>
<accession>A0ABT0XI53</accession>
<comment type="caution">
    <text evidence="2">The sequence shown here is derived from an EMBL/GenBank/DDBJ whole genome shotgun (WGS) entry which is preliminary data.</text>
</comment>
<keyword evidence="1" id="KW-0812">Transmembrane</keyword>
<gene>
    <name evidence="2" type="ORF">NDM98_08850</name>
</gene>
<dbReference type="RefSeq" id="WP_251606483.1">
    <property type="nucleotide sequence ID" value="NZ_JAMQJY010000001.1"/>
</dbReference>
<evidence type="ECO:0000313" key="2">
    <source>
        <dbReference type="EMBL" id="MCM2675590.1"/>
    </source>
</evidence>
<protein>
    <submittedName>
        <fullName evidence="2">Uncharacterized protein</fullName>
    </submittedName>
</protein>
<keyword evidence="1" id="KW-1133">Transmembrane helix</keyword>